<keyword evidence="4" id="KW-0804">Transcription</keyword>
<proteinExistence type="inferred from homology"/>
<dbReference type="NCBIfam" id="TIGR02937">
    <property type="entry name" value="sigma70-ECF"/>
    <property type="match status" value="1"/>
</dbReference>
<dbReference type="GO" id="GO:0003677">
    <property type="term" value="F:DNA binding"/>
    <property type="evidence" value="ECO:0007669"/>
    <property type="project" value="InterPro"/>
</dbReference>
<accession>A0A923L0F8</accession>
<comment type="caution">
    <text evidence="6">The sequence shown here is derived from an EMBL/GenBank/DDBJ whole genome shotgun (WGS) entry which is preliminary data.</text>
</comment>
<dbReference type="Gene3D" id="1.10.10.10">
    <property type="entry name" value="Winged helix-like DNA-binding domain superfamily/Winged helix DNA-binding domain"/>
    <property type="match status" value="1"/>
</dbReference>
<dbReference type="GO" id="GO:0016987">
    <property type="term" value="F:sigma factor activity"/>
    <property type="evidence" value="ECO:0007669"/>
    <property type="project" value="UniProtKB-KW"/>
</dbReference>
<dbReference type="PANTHER" id="PTHR43133">
    <property type="entry name" value="RNA POLYMERASE ECF-TYPE SIGMA FACTO"/>
    <property type="match status" value="1"/>
</dbReference>
<evidence type="ECO:0000256" key="4">
    <source>
        <dbReference type="ARBA" id="ARBA00023163"/>
    </source>
</evidence>
<dbReference type="EMBL" id="JACONZ010000001">
    <property type="protein sequence ID" value="MBC5580282.1"/>
    <property type="molecule type" value="Genomic_DNA"/>
</dbReference>
<dbReference type="RefSeq" id="WP_186886645.1">
    <property type="nucleotide sequence ID" value="NZ_JACONZ010000001.1"/>
</dbReference>
<dbReference type="InterPro" id="IPR013324">
    <property type="entry name" value="RNA_pol_sigma_r3/r4-like"/>
</dbReference>
<dbReference type="Gene3D" id="1.10.1740.10">
    <property type="match status" value="1"/>
</dbReference>
<name>A0A923L0F8_9FIRM</name>
<dbReference type="InterPro" id="IPR036388">
    <property type="entry name" value="WH-like_DNA-bd_sf"/>
</dbReference>
<dbReference type="GO" id="GO:0006352">
    <property type="term" value="P:DNA-templated transcription initiation"/>
    <property type="evidence" value="ECO:0007669"/>
    <property type="project" value="InterPro"/>
</dbReference>
<dbReference type="PANTHER" id="PTHR43133:SF46">
    <property type="entry name" value="RNA POLYMERASE SIGMA-70 FACTOR ECF SUBFAMILY"/>
    <property type="match status" value="1"/>
</dbReference>
<keyword evidence="7" id="KW-1185">Reference proteome</keyword>
<keyword evidence="3" id="KW-0731">Sigma factor</keyword>
<evidence type="ECO:0000256" key="3">
    <source>
        <dbReference type="ARBA" id="ARBA00023082"/>
    </source>
</evidence>
<evidence type="ECO:0000256" key="1">
    <source>
        <dbReference type="ARBA" id="ARBA00010641"/>
    </source>
</evidence>
<feature type="domain" description="RNA polymerase sigma factor 70 region 4 type 2" evidence="5">
    <location>
        <begin position="124"/>
        <end position="174"/>
    </location>
</feature>
<evidence type="ECO:0000259" key="5">
    <source>
        <dbReference type="Pfam" id="PF08281"/>
    </source>
</evidence>
<dbReference type="AlphaFoldDB" id="A0A923L0F8"/>
<dbReference type="Pfam" id="PF08281">
    <property type="entry name" value="Sigma70_r4_2"/>
    <property type="match status" value="1"/>
</dbReference>
<reference evidence="6" key="1">
    <citation type="submission" date="2020-08" db="EMBL/GenBank/DDBJ databases">
        <title>Genome public.</title>
        <authorList>
            <person name="Liu C."/>
            <person name="Sun Q."/>
        </authorList>
    </citation>
    <scope>NUCLEOTIDE SEQUENCE</scope>
    <source>
        <strain evidence="6">BX8</strain>
    </source>
</reference>
<sequence>MVDHASITFFEQLYEDTYASAVLFVTRRCGDPAQIPDILQETYAEVYRVLLRKGRAYFKNPQALVLHIAKTRLHRYYSWKERLRCLVPLFCGTPQDEEEYENLQIDLDERSVEEQSEDRAQLAAILDCVRRKPPLTQKIFYLYYYLDLTTHQIALELGMNESTVKSRLYRTVAELRKLYGKDGTEND</sequence>
<keyword evidence="2" id="KW-0805">Transcription regulation</keyword>
<dbReference type="InterPro" id="IPR039425">
    <property type="entry name" value="RNA_pol_sigma-70-like"/>
</dbReference>
<evidence type="ECO:0000313" key="6">
    <source>
        <dbReference type="EMBL" id="MBC5580282.1"/>
    </source>
</evidence>
<comment type="similarity">
    <text evidence="1">Belongs to the sigma-70 factor family. ECF subfamily.</text>
</comment>
<dbReference type="InterPro" id="IPR013325">
    <property type="entry name" value="RNA_pol_sigma_r2"/>
</dbReference>
<dbReference type="Proteomes" id="UP000659630">
    <property type="component" value="Unassembled WGS sequence"/>
</dbReference>
<dbReference type="InterPro" id="IPR014284">
    <property type="entry name" value="RNA_pol_sigma-70_dom"/>
</dbReference>
<evidence type="ECO:0000313" key="7">
    <source>
        <dbReference type="Proteomes" id="UP000659630"/>
    </source>
</evidence>
<evidence type="ECO:0000256" key="2">
    <source>
        <dbReference type="ARBA" id="ARBA00023015"/>
    </source>
</evidence>
<organism evidence="6 7">
    <name type="scientific">Anaerofilum hominis</name>
    <dbReference type="NCBI Taxonomy" id="2763016"/>
    <lineage>
        <taxon>Bacteria</taxon>
        <taxon>Bacillati</taxon>
        <taxon>Bacillota</taxon>
        <taxon>Clostridia</taxon>
        <taxon>Eubacteriales</taxon>
        <taxon>Oscillospiraceae</taxon>
        <taxon>Anaerofilum</taxon>
    </lineage>
</organism>
<dbReference type="SUPFAM" id="SSF88659">
    <property type="entry name" value="Sigma3 and sigma4 domains of RNA polymerase sigma factors"/>
    <property type="match status" value="1"/>
</dbReference>
<protein>
    <submittedName>
        <fullName evidence="6">Sigma-70 family RNA polymerase sigma factor</fullName>
    </submittedName>
</protein>
<dbReference type="SUPFAM" id="SSF88946">
    <property type="entry name" value="Sigma2 domain of RNA polymerase sigma factors"/>
    <property type="match status" value="1"/>
</dbReference>
<dbReference type="InterPro" id="IPR013249">
    <property type="entry name" value="RNA_pol_sigma70_r4_t2"/>
</dbReference>
<gene>
    <name evidence="6" type="ORF">H8S23_02065</name>
</gene>